<dbReference type="InterPro" id="IPR030489">
    <property type="entry name" value="TR_Rrf2-type_CS"/>
</dbReference>
<dbReference type="GO" id="GO:0005829">
    <property type="term" value="C:cytosol"/>
    <property type="evidence" value="ECO:0007669"/>
    <property type="project" value="TreeGrafter"/>
</dbReference>
<dbReference type="Gene3D" id="1.10.10.10">
    <property type="entry name" value="Winged helix-like DNA-binding domain superfamily/Winged helix DNA-binding domain"/>
    <property type="match status" value="1"/>
</dbReference>
<dbReference type="GO" id="GO:0003700">
    <property type="term" value="F:DNA-binding transcription factor activity"/>
    <property type="evidence" value="ECO:0007669"/>
    <property type="project" value="TreeGrafter"/>
</dbReference>
<dbReference type="Proteomes" id="UP000386281">
    <property type="component" value="Unassembled WGS sequence"/>
</dbReference>
<dbReference type="PROSITE" id="PS01332">
    <property type="entry name" value="HTH_RRF2_1"/>
    <property type="match status" value="1"/>
</dbReference>
<dbReference type="PROSITE" id="PS51257">
    <property type="entry name" value="PROKAR_LIPOPROTEIN"/>
    <property type="match status" value="1"/>
</dbReference>
<evidence type="ECO:0000313" key="2">
    <source>
        <dbReference type="Proteomes" id="UP000386281"/>
    </source>
</evidence>
<dbReference type="InterPro" id="IPR036388">
    <property type="entry name" value="WH-like_DNA-bd_sf"/>
</dbReference>
<dbReference type="PROSITE" id="PS51197">
    <property type="entry name" value="HTH_RRF2_2"/>
    <property type="match status" value="1"/>
</dbReference>
<sequence length="162" mass="17741">MKLPRGTEWMAHCLVALSACEDIGPLAKTTLAEMFDIPGAYLSKQLQQLVREGIIRSSAGQRGGYFLAQPAEAVTLLDVIKTVQGDAPLFVCEEVRCRGIFTDDADAIRKTGPCGIHHAMVEAENQWRDSLATVTIEALTQQIGDRGVSKMRDFAEAQRAHQ</sequence>
<accession>A0A449D9H3</accession>
<dbReference type="InterPro" id="IPR000944">
    <property type="entry name" value="Tscrpt_reg_Rrf2"/>
</dbReference>
<reference evidence="1 2" key="1">
    <citation type="submission" date="2019-02" db="EMBL/GenBank/DDBJ databases">
        <authorList>
            <consortium name="Pathogen Informatics"/>
        </authorList>
    </citation>
    <scope>NUCLEOTIDE SEQUENCE [LARGE SCALE GENOMIC DNA]</scope>
    <source>
        <strain evidence="1 2">3012STDY7078520</strain>
    </source>
</reference>
<dbReference type="PANTHER" id="PTHR33221">
    <property type="entry name" value="WINGED HELIX-TURN-HELIX TRANSCRIPTIONAL REGULATOR, RRF2 FAMILY"/>
    <property type="match status" value="1"/>
</dbReference>
<dbReference type="EMBL" id="CAACXN010000015">
    <property type="protein sequence ID" value="VEW14218.1"/>
    <property type="molecule type" value="Genomic_DNA"/>
</dbReference>
<protein>
    <submittedName>
        <fullName evidence="1">Iron-responsive transcriptional regulator</fullName>
    </submittedName>
</protein>
<organism evidence="1 2">
    <name type="scientific">Brevibacterium casei</name>
    <dbReference type="NCBI Taxonomy" id="33889"/>
    <lineage>
        <taxon>Bacteria</taxon>
        <taxon>Bacillati</taxon>
        <taxon>Actinomycetota</taxon>
        <taxon>Actinomycetes</taxon>
        <taxon>Micrococcales</taxon>
        <taxon>Brevibacteriaceae</taxon>
        <taxon>Brevibacterium</taxon>
    </lineage>
</organism>
<dbReference type="RefSeq" id="WP_190247081.1">
    <property type="nucleotide sequence ID" value="NZ_CAACXN010000015.1"/>
</dbReference>
<name>A0A449D9H3_9MICO</name>
<evidence type="ECO:0000313" key="1">
    <source>
        <dbReference type="EMBL" id="VEW14218.1"/>
    </source>
</evidence>
<dbReference type="Pfam" id="PF02082">
    <property type="entry name" value="Rrf2"/>
    <property type="match status" value="1"/>
</dbReference>
<gene>
    <name evidence="1" type="ORF">NCTC12391_02364</name>
</gene>
<dbReference type="NCBIfam" id="TIGR00738">
    <property type="entry name" value="rrf2_super"/>
    <property type="match status" value="1"/>
</dbReference>
<dbReference type="InterPro" id="IPR036390">
    <property type="entry name" value="WH_DNA-bd_sf"/>
</dbReference>
<proteinExistence type="predicted"/>
<dbReference type="AlphaFoldDB" id="A0A449D9H3"/>
<dbReference type="PANTHER" id="PTHR33221:SF13">
    <property type="entry name" value="TRANSCRIPTIONAL REGULATOR-RELATED"/>
    <property type="match status" value="1"/>
</dbReference>
<dbReference type="SUPFAM" id="SSF46785">
    <property type="entry name" value="Winged helix' DNA-binding domain"/>
    <property type="match status" value="1"/>
</dbReference>